<feature type="domain" description="HTH lysR-type" evidence="5">
    <location>
        <begin position="5"/>
        <end position="62"/>
    </location>
</feature>
<reference evidence="6" key="1">
    <citation type="submission" date="2014-02" db="EMBL/GenBank/DDBJ databases">
        <title>Expanding our view of genomic diversity in Candidatus Accumulibacter clades.</title>
        <authorList>
            <person name="Skennerton C.T."/>
            <person name="Barr J.J."/>
            <person name="Slater F.R."/>
            <person name="Bond P.L."/>
            <person name="Tyson G.W."/>
        </authorList>
    </citation>
    <scope>NUCLEOTIDE SEQUENCE [LARGE SCALE GENOMIC DNA]</scope>
</reference>
<dbReference type="InterPro" id="IPR036388">
    <property type="entry name" value="WH-like_DNA-bd_sf"/>
</dbReference>
<evidence type="ECO:0000256" key="1">
    <source>
        <dbReference type="ARBA" id="ARBA00009437"/>
    </source>
</evidence>
<dbReference type="PATRIC" id="fig|1454004.3.peg.192"/>
<proteinExistence type="inferred from homology"/>
<dbReference type="Proteomes" id="UP000022141">
    <property type="component" value="Unassembled WGS sequence"/>
</dbReference>
<sequence>MTSDVTLRQLRYFAAAAETGQFSMAAASVFVSQSAITNAVLLLEDRLGVKLFDRRPHGVALTAEGHSFYQHARHILDSLQDALREPRFRINDLHGAIRIAATYSVLGYFLPPLFARFRANYPDIDFDLHDRGRRKVEAAVLCGEMELGVVILSNVDHRERFGHHVLMRSRRQLWAASGHPVLEQPYPSLADIARQPYILLTIDEGEESNRRYWTDNGLAPNVAFRTNGMEALRGLVAHGFGVTILSDMVYRPWSLEGKKIEARPILDAIPHLEVGLIWAKDATLAAPAEALRQFLIQACGN</sequence>
<dbReference type="GO" id="GO:0003700">
    <property type="term" value="F:DNA-binding transcription factor activity"/>
    <property type="evidence" value="ECO:0007669"/>
    <property type="project" value="InterPro"/>
</dbReference>
<evidence type="ECO:0000313" key="6">
    <source>
        <dbReference type="EMBL" id="EXI91141.1"/>
    </source>
</evidence>
<keyword evidence="3" id="KW-0238">DNA-binding</keyword>
<name>A0A011PUQ2_ACCRE</name>
<keyword evidence="7" id="KW-1185">Reference proteome</keyword>
<evidence type="ECO:0000256" key="2">
    <source>
        <dbReference type="ARBA" id="ARBA00023015"/>
    </source>
</evidence>
<dbReference type="Pfam" id="PF00126">
    <property type="entry name" value="HTH_1"/>
    <property type="match status" value="1"/>
</dbReference>
<dbReference type="InterPro" id="IPR036390">
    <property type="entry name" value="WH_DNA-bd_sf"/>
</dbReference>
<evidence type="ECO:0000259" key="5">
    <source>
        <dbReference type="PROSITE" id="PS50931"/>
    </source>
</evidence>
<dbReference type="FunFam" id="1.10.10.10:FF:000001">
    <property type="entry name" value="LysR family transcriptional regulator"/>
    <property type="match status" value="1"/>
</dbReference>
<dbReference type="Gene3D" id="3.40.190.10">
    <property type="entry name" value="Periplasmic binding protein-like II"/>
    <property type="match status" value="2"/>
</dbReference>
<keyword evidence="4" id="KW-0804">Transcription</keyword>
<evidence type="ECO:0000313" key="7">
    <source>
        <dbReference type="Proteomes" id="UP000022141"/>
    </source>
</evidence>
<protein>
    <submittedName>
        <fullName evidence="6">Cyn operon transcriptional activator</fullName>
    </submittedName>
</protein>
<evidence type="ECO:0000256" key="4">
    <source>
        <dbReference type="ARBA" id="ARBA00023163"/>
    </source>
</evidence>
<dbReference type="PANTHER" id="PTHR30346:SF0">
    <property type="entry name" value="HCA OPERON TRANSCRIPTIONAL ACTIVATOR HCAR"/>
    <property type="match status" value="1"/>
</dbReference>
<dbReference type="AlphaFoldDB" id="A0A011PUQ2"/>
<comment type="caution">
    <text evidence="6">The sequence shown here is derived from an EMBL/GenBank/DDBJ whole genome shotgun (WGS) entry which is preliminary data.</text>
</comment>
<dbReference type="Gene3D" id="1.10.10.10">
    <property type="entry name" value="Winged helix-like DNA-binding domain superfamily/Winged helix DNA-binding domain"/>
    <property type="match status" value="1"/>
</dbReference>
<accession>A0A011PUQ2</accession>
<dbReference type="Pfam" id="PF03466">
    <property type="entry name" value="LysR_substrate"/>
    <property type="match status" value="1"/>
</dbReference>
<dbReference type="InterPro" id="IPR005119">
    <property type="entry name" value="LysR_subst-bd"/>
</dbReference>
<comment type="similarity">
    <text evidence="1">Belongs to the LysR transcriptional regulatory family.</text>
</comment>
<dbReference type="EMBL" id="JEMY01000002">
    <property type="protein sequence ID" value="EXI91141.1"/>
    <property type="molecule type" value="Genomic_DNA"/>
</dbReference>
<dbReference type="PROSITE" id="PS50931">
    <property type="entry name" value="HTH_LYSR"/>
    <property type="match status" value="1"/>
</dbReference>
<dbReference type="SUPFAM" id="SSF53850">
    <property type="entry name" value="Periplasmic binding protein-like II"/>
    <property type="match status" value="1"/>
</dbReference>
<gene>
    <name evidence="6" type="primary">cynR</name>
    <name evidence="6" type="ORF">AW11_00185</name>
</gene>
<keyword evidence="2" id="KW-0805">Transcription regulation</keyword>
<dbReference type="InterPro" id="IPR000847">
    <property type="entry name" value="LysR_HTH_N"/>
</dbReference>
<dbReference type="GO" id="GO:0032993">
    <property type="term" value="C:protein-DNA complex"/>
    <property type="evidence" value="ECO:0007669"/>
    <property type="project" value="TreeGrafter"/>
</dbReference>
<dbReference type="PANTHER" id="PTHR30346">
    <property type="entry name" value="TRANSCRIPTIONAL DUAL REGULATOR HCAR-RELATED"/>
    <property type="match status" value="1"/>
</dbReference>
<organism evidence="6 7">
    <name type="scientific">Accumulibacter regalis</name>
    <dbReference type="NCBI Taxonomy" id="522306"/>
    <lineage>
        <taxon>Bacteria</taxon>
        <taxon>Pseudomonadati</taxon>
        <taxon>Pseudomonadota</taxon>
        <taxon>Betaproteobacteria</taxon>
        <taxon>Candidatus Accumulibacter</taxon>
    </lineage>
</organism>
<evidence type="ECO:0000256" key="3">
    <source>
        <dbReference type="ARBA" id="ARBA00023125"/>
    </source>
</evidence>
<dbReference type="STRING" id="1454004.AW11_00185"/>
<dbReference type="SUPFAM" id="SSF46785">
    <property type="entry name" value="Winged helix' DNA-binding domain"/>
    <property type="match status" value="1"/>
</dbReference>
<dbReference type="GO" id="GO:0003677">
    <property type="term" value="F:DNA binding"/>
    <property type="evidence" value="ECO:0007669"/>
    <property type="project" value="UniProtKB-KW"/>
</dbReference>
<dbReference type="PRINTS" id="PR00039">
    <property type="entry name" value="HTHLYSR"/>
</dbReference>
<dbReference type="eggNOG" id="COG0583">
    <property type="taxonomic scope" value="Bacteria"/>
</dbReference>